<evidence type="ECO:0000313" key="2">
    <source>
        <dbReference type="Proteomes" id="UP000054516"/>
    </source>
</evidence>
<proteinExistence type="predicted"/>
<name>A0A1S8A9Q1_ROSNE</name>
<organism evidence="1">
    <name type="scientific">Rosellinia necatrix</name>
    <name type="common">White root-rot fungus</name>
    <dbReference type="NCBI Taxonomy" id="77044"/>
    <lineage>
        <taxon>Eukaryota</taxon>
        <taxon>Fungi</taxon>
        <taxon>Dikarya</taxon>
        <taxon>Ascomycota</taxon>
        <taxon>Pezizomycotina</taxon>
        <taxon>Sordariomycetes</taxon>
        <taxon>Xylariomycetidae</taxon>
        <taxon>Xylariales</taxon>
        <taxon>Xylariaceae</taxon>
        <taxon>Rosellinia</taxon>
    </lineage>
</organism>
<reference evidence="1" key="1">
    <citation type="submission" date="2016-03" db="EMBL/GenBank/DDBJ databases">
        <title>Draft genome sequence of Rosellinia necatrix.</title>
        <authorList>
            <person name="Kanematsu S."/>
        </authorList>
    </citation>
    <scope>NUCLEOTIDE SEQUENCE [LARGE SCALE GENOMIC DNA]</scope>
    <source>
        <strain evidence="1">W97</strain>
    </source>
</reference>
<evidence type="ECO:0000313" key="1">
    <source>
        <dbReference type="EMBL" id="GAW26682.1"/>
    </source>
</evidence>
<dbReference type="AlphaFoldDB" id="A0A1S8A9Q1"/>
<accession>A0A1S8A9Q1</accession>
<dbReference type="EMBL" id="DF977488">
    <property type="protein sequence ID" value="GAW26682.1"/>
    <property type="molecule type" value="Genomic_DNA"/>
</dbReference>
<gene>
    <name evidence="1" type="ORF">SAMD00023353_4300320</name>
</gene>
<sequence>MDCGLWAARLRVAGCGLRMWAEGWLAPVDMRPSIPTSSPMQCKALSATPGWYAWEPGIGKTFIFHTQFDCDS</sequence>
<dbReference type="Proteomes" id="UP000054516">
    <property type="component" value="Unassembled WGS sequence"/>
</dbReference>
<keyword evidence="2" id="KW-1185">Reference proteome</keyword>
<protein>
    <submittedName>
        <fullName evidence="1">Uncharacterized protein</fullName>
    </submittedName>
</protein>